<reference evidence="1" key="1">
    <citation type="submission" date="2013-08" db="EMBL/GenBank/DDBJ databases">
        <authorList>
            <person name="Mendez C."/>
            <person name="Richter M."/>
            <person name="Ferrer M."/>
            <person name="Sanchez J."/>
        </authorList>
    </citation>
    <scope>NUCLEOTIDE SEQUENCE</scope>
</reference>
<protein>
    <submittedName>
        <fullName evidence="1">Oxidoreductase, short chain dehydrogenase/reductase family protein</fullName>
    </submittedName>
</protein>
<dbReference type="Gene3D" id="3.40.50.720">
    <property type="entry name" value="NAD(P)-binding Rossmann-like Domain"/>
    <property type="match status" value="1"/>
</dbReference>
<dbReference type="Pfam" id="PF00106">
    <property type="entry name" value="adh_short"/>
    <property type="match status" value="1"/>
</dbReference>
<dbReference type="InterPro" id="IPR036291">
    <property type="entry name" value="NAD(P)-bd_dom_sf"/>
</dbReference>
<comment type="caution">
    <text evidence="1">The sequence shown here is derived from an EMBL/GenBank/DDBJ whole genome shotgun (WGS) entry which is preliminary data.</text>
</comment>
<name>T1C1B0_9ZZZZ</name>
<proteinExistence type="predicted"/>
<dbReference type="PANTHER" id="PTHR44656:SF7">
    <property type="entry name" value="DEHYDROGENASE_REDUCTASE SDR FAMILY MEMBER 12"/>
    <property type="match status" value="1"/>
</dbReference>
<organism evidence="1">
    <name type="scientific">mine drainage metagenome</name>
    <dbReference type="NCBI Taxonomy" id="410659"/>
    <lineage>
        <taxon>unclassified sequences</taxon>
        <taxon>metagenomes</taxon>
        <taxon>ecological metagenomes</taxon>
    </lineage>
</organism>
<dbReference type="InterPro" id="IPR002347">
    <property type="entry name" value="SDR_fam"/>
</dbReference>
<dbReference type="PANTHER" id="PTHR44656">
    <property type="entry name" value="DEHYDROGENASE/REDUCTASE SDR FAMILY MEMBER 12"/>
    <property type="match status" value="1"/>
</dbReference>
<evidence type="ECO:0000313" key="1">
    <source>
        <dbReference type="EMBL" id="EQD79261.1"/>
    </source>
</evidence>
<accession>T1C1B0</accession>
<reference evidence="1" key="2">
    <citation type="journal article" date="2014" name="ISME J.">
        <title>Microbial stratification in low pH oxic and suboxic macroscopic growths along an acid mine drainage.</title>
        <authorList>
            <person name="Mendez-Garcia C."/>
            <person name="Mesa V."/>
            <person name="Sprenger R.R."/>
            <person name="Richter M."/>
            <person name="Diez M.S."/>
            <person name="Solano J."/>
            <person name="Bargiela R."/>
            <person name="Golyshina O.V."/>
            <person name="Manteca A."/>
            <person name="Ramos J.L."/>
            <person name="Gallego J.R."/>
            <person name="Llorente I."/>
            <person name="Martins Dos Santos V.A."/>
            <person name="Jensen O.N."/>
            <person name="Pelaez A.I."/>
            <person name="Sanchez J."/>
            <person name="Ferrer M."/>
        </authorList>
    </citation>
    <scope>NUCLEOTIDE SEQUENCE</scope>
</reference>
<sequence>MKLEYEIKGKKAIVCGASSGIGFGASLKLASEGSNVLLVSRNEEHLKHAVNRIKDKTGSDASFLACDISKASEIDRLAA</sequence>
<dbReference type="SUPFAM" id="SSF51735">
    <property type="entry name" value="NAD(P)-binding Rossmann-fold domains"/>
    <property type="match status" value="1"/>
</dbReference>
<dbReference type="AlphaFoldDB" id="T1C1B0"/>
<dbReference type="InterPro" id="IPR052992">
    <property type="entry name" value="SDR_member_12"/>
</dbReference>
<gene>
    <name evidence="1" type="ORF">B1B_00296</name>
</gene>
<dbReference type="EMBL" id="AUZY01000226">
    <property type="protein sequence ID" value="EQD79261.1"/>
    <property type="molecule type" value="Genomic_DNA"/>
</dbReference>
<feature type="non-terminal residue" evidence="1">
    <location>
        <position position="79"/>
    </location>
</feature>